<keyword evidence="6" id="KW-1185">Reference proteome</keyword>
<evidence type="ECO:0000256" key="1">
    <source>
        <dbReference type="ARBA" id="ARBA00023015"/>
    </source>
</evidence>
<evidence type="ECO:0000256" key="3">
    <source>
        <dbReference type="ARBA" id="ARBA00023163"/>
    </source>
</evidence>
<dbReference type="SMART" id="SM00342">
    <property type="entry name" value="HTH_ARAC"/>
    <property type="match status" value="1"/>
</dbReference>
<dbReference type="InterPro" id="IPR035418">
    <property type="entry name" value="AraC-bd_2"/>
</dbReference>
<name>A0A9X2LCP7_9ACTN</name>
<dbReference type="AlphaFoldDB" id="A0A9X2LCP7"/>
<dbReference type="Gene3D" id="1.10.10.60">
    <property type="entry name" value="Homeodomain-like"/>
    <property type="match status" value="1"/>
</dbReference>
<dbReference type="GO" id="GO:0003700">
    <property type="term" value="F:DNA-binding transcription factor activity"/>
    <property type="evidence" value="ECO:0007669"/>
    <property type="project" value="InterPro"/>
</dbReference>
<sequence length="333" mass="36492">MSIVLSTATVPAEDRLDYWYEVIGQTYGQLASVRLDISTPTEAPFAGTITADELGPLRVATTVSDPVQVRQKTRGIDGRHDDYLDVCVQESGQLVIDQDDGQTLLRAGSLTLFDTTRPYTSTLPARHCMHVFQVPRSMVGFREAELHRITAVPLGADSPVAALAVPFFSRLAAMTDVPPPHIGDMLARNAADLLATLLAERLDRTPPDPGTGADPARTALRLRVKTFIDRHLADPGLSPQTVAAAHHISVRHLHRLFRDEGTGGAEGITVSRWILERRLERCRRELGRPGRSAPSVTAVAHRFGFTSPSHFSRAFRAAYGVSPREWRAGARRS</sequence>
<dbReference type="PANTHER" id="PTHR46796">
    <property type="entry name" value="HTH-TYPE TRANSCRIPTIONAL ACTIVATOR RHAS-RELATED"/>
    <property type="match status" value="1"/>
</dbReference>
<comment type="caution">
    <text evidence="5">The sequence shown here is derived from an EMBL/GenBank/DDBJ whole genome shotgun (WGS) entry which is preliminary data.</text>
</comment>
<dbReference type="GO" id="GO:0043565">
    <property type="term" value="F:sequence-specific DNA binding"/>
    <property type="evidence" value="ECO:0007669"/>
    <property type="project" value="InterPro"/>
</dbReference>
<proteinExistence type="predicted"/>
<dbReference type="EMBL" id="JANIID010000001">
    <property type="protein sequence ID" value="MCQ8768562.1"/>
    <property type="molecule type" value="Genomic_DNA"/>
</dbReference>
<organism evidence="5 6">
    <name type="scientific">Streptomyces telluris</name>
    <dbReference type="NCBI Taxonomy" id="2720021"/>
    <lineage>
        <taxon>Bacteria</taxon>
        <taxon>Bacillati</taxon>
        <taxon>Actinomycetota</taxon>
        <taxon>Actinomycetes</taxon>
        <taxon>Kitasatosporales</taxon>
        <taxon>Streptomycetaceae</taxon>
        <taxon>Streptomyces</taxon>
    </lineage>
</organism>
<dbReference type="Proteomes" id="UP001142374">
    <property type="component" value="Unassembled WGS sequence"/>
</dbReference>
<dbReference type="PANTHER" id="PTHR46796:SF6">
    <property type="entry name" value="ARAC SUBFAMILY"/>
    <property type="match status" value="1"/>
</dbReference>
<dbReference type="InterPro" id="IPR009057">
    <property type="entry name" value="Homeodomain-like_sf"/>
</dbReference>
<dbReference type="RefSeq" id="WP_168092014.1">
    <property type="nucleotide sequence ID" value="NZ_JAATER010000050.1"/>
</dbReference>
<evidence type="ECO:0000256" key="2">
    <source>
        <dbReference type="ARBA" id="ARBA00023125"/>
    </source>
</evidence>
<dbReference type="Pfam" id="PF12833">
    <property type="entry name" value="HTH_18"/>
    <property type="match status" value="1"/>
</dbReference>
<feature type="domain" description="HTH araC/xylS-type" evidence="4">
    <location>
        <begin position="222"/>
        <end position="329"/>
    </location>
</feature>
<evidence type="ECO:0000313" key="6">
    <source>
        <dbReference type="Proteomes" id="UP001142374"/>
    </source>
</evidence>
<dbReference type="PRINTS" id="PR00032">
    <property type="entry name" value="HTHARAC"/>
</dbReference>
<dbReference type="InterPro" id="IPR018060">
    <property type="entry name" value="HTH_AraC"/>
</dbReference>
<dbReference type="InterPro" id="IPR050204">
    <property type="entry name" value="AraC_XylS_family_regulators"/>
</dbReference>
<dbReference type="PROSITE" id="PS01124">
    <property type="entry name" value="HTH_ARAC_FAMILY_2"/>
    <property type="match status" value="1"/>
</dbReference>
<dbReference type="Pfam" id="PF14525">
    <property type="entry name" value="AraC_binding_2"/>
    <property type="match status" value="1"/>
</dbReference>
<gene>
    <name evidence="5" type="ORF">NQU55_02030</name>
</gene>
<evidence type="ECO:0000259" key="4">
    <source>
        <dbReference type="PROSITE" id="PS01124"/>
    </source>
</evidence>
<protein>
    <submittedName>
        <fullName evidence="5">Helix-turn-helix domain-containing protein</fullName>
    </submittedName>
</protein>
<reference evidence="5" key="1">
    <citation type="submission" date="2022-06" db="EMBL/GenBank/DDBJ databases">
        <title>WGS of actinobacteria.</title>
        <authorList>
            <person name="Thawai C."/>
        </authorList>
    </citation>
    <scope>NUCLEOTIDE SEQUENCE</scope>
    <source>
        <strain evidence="5">AA8</strain>
    </source>
</reference>
<keyword evidence="2" id="KW-0238">DNA-binding</keyword>
<dbReference type="SUPFAM" id="SSF46689">
    <property type="entry name" value="Homeodomain-like"/>
    <property type="match status" value="1"/>
</dbReference>
<keyword evidence="1" id="KW-0805">Transcription regulation</keyword>
<dbReference type="InterPro" id="IPR020449">
    <property type="entry name" value="Tscrpt_reg_AraC-type_HTH"/>
</dbReference>
<keyword evidence="3" id="KW-0804">Transcription</keyword>
<evidence type="ECO:0000313" key="5">
    <source>
        <dbReference type="EMBL" id="MCQ8768562.1"/>
    </source>
</evidence>
<accession>A0A9X2LCP7</accession>